<organism evidence="1 2">
    <name type="scientific">Amaricoccus solimangrovi</name>
    <dbReference type="NCBI Taxonomy" id="2589815"/>
    <lineage>
        <taxon>Bacteria</taxon>
        <taxon>Pseudomonadati</taxon>
        <taxon>Pseudomonadota</taxon>
        <taxon>Alphaproteobacteria</taxon>
        <taxon>Rhodobacterales</taxon>
        <taxon>Paracoccaceae</taxon>
        <taxon>Amaricoccus</taxon>
    </lineage>
</organism>
<evidence type="ECO:0000313" key="2">
    <source>
        <dbReference type="Proteomes" id="UP000319255"/>
    </source>
</evidence>
<evidence type="ECO:0000313" key="1">
    <source>
        <dbReference type="EMBL" id="TPE53216.1"/>
    </source>
</evidence>
<reference evidence="1 2" key="1">
    <citation type="submission" date="2019-06" db="EMBL/GenBank/DDBJ databases">
        <title>A novel bacterium of genus Amaricoccus, isolated from marine sediment.</title>
        <authorList>
            <person name="Huang H."/>
            <person name="Mo K."/>
            <person name="Hu Y."/>
        </authorList>
    </citation>
    <scope>NUCLEOTIDE SEQUENCE [LARGE SCALE GENOMIC DNA]</scope>
    <source>
        <strain evidence="1 2">HB172011</strain>
    </source>
</reference>
<keyword evidence="2" id="KW-1185">Reference proteome</keyword>
<dbReference type="OrthoDB" id="7775772at2"/>
<gene>
    <name evidence="1" type="ORF">FJM51_04135</name>
</gene>
<dbReference type="Proteomes" id="UP000319255">
    <property type="component" value="Unassembled WGS sequence"/>
</dbReference>
<proteinExistence type="predicted"/>
<dbReference type="RefSeq" id="WP_140452838.1">
    <property type="nucleotide sequence ID" value="NZ_VFRP01000002.1"/>
</dbReference>
<protein>
    <submittedName>
        <fullName evidence="1">Uncharacterized protein</fullName>
    </submittedName>
</protein>
<name>A0A501X171_9RHOB</name>
<dbReference type="AlphaFoldDB" id="A0A501X171"/>
<dbReference type="EMBL" id="VFRP01000002">
    <property type="protein sequence ID" value="TPE53216.1"/>
    <property type="molecule type" value="Genomic_DNA"/>
</dbReference>
<sequence>MPRNRASAAAIGLPENPLFEIHDLLLLALDASERRDGYSLPEREARSYVRAALRRAKRLMGALS</sequence>
<accession>A0A501X171</accession>
<comment type="caution">
    <text evidence="1">The sequence shown here is derived from an EMBL/GenBank/DDBJ whole genome shotgun (WGS) entry which is preliminary data.</text>
</comment>